<evidence type="ECO:0000256" key="1">
    <source>
        <dbReference type="SAM" id="MobiDB-lite"/>
    </source>
</evidence>
<evidence type="ECO:0000313" key="3">
    <source>
        <dbReference type="EMBL" id="MDT0323670.1"/>
    </source>
</evidence>
<evidence type="ECO:0000313" key="4">
    <source>
        <dbReference type="Proteomes" id="UP001183420"/>
    </source>
</evidence>
<name>A0ABU2M1E5_9ACTN</name>
<dbReference type="Proteomes" id="UP001183420">
    <property type="component" value="Unassembled WGS sequence"/>
</dbReference>
<evidence type="ECO:0000259" key="2">
    <source>
        <dbReference type="Pfam" id="PF08940"/>
    </source>
</evidence>
<feature type="domain" description="DUF1918" evidence="2">
    <location>
        <begin position="1"/>
        <end position="57"/>
    </location>
</feature>
<feature type="region of interest" description="Disordered" evidence="1">
    <location>
        <begin position="34"/>
        <end position="68"/>
    </location>
</feature>
<dbReference type="Gene3D" id="2.30.30.440">
    <property type="entry name" value="Domain of unknown function DUF1918"/>
    <property type="match status" value="1"/>
</dbReference>
<accession>A0ABU2M1E5</accession>
<organism evidence="3 4">
    <name type="scientific">Streptomyces millisiae</name>
    <dbReference type="NCBI Taxonomy" id="3075542"/>
    <lineage>
        <taxon>Bacteria</taxon>
        <taxon>Bacillati</taxon>
        <taxon>Actinomycetota</taxon>
        <taxon>Actinomycetes</taxon>
        <taxon>Kitasatosporales</taxon>
        <taxon>Streptomycetaceae</taxon>
        <taxon>Streptomyces</taxon>
    </lineage>
</organism>
<dbReference type="RefSeq" id="WP_311604990.1">
    <property type="nucleotide sequence ID" value="NZ_JAVREM010000140.1"/>
</dbReference>
<reference evidence="4" key="1">
    <citation type="submission" date="2023-07" db="EMBL/GenBank/DDBJ databases">
        <title>30 novel species of actinomycetes from the DSMZ collection.</title>
        <authorList>
            <person name="Nouioui I."/>
        </authorList>
    </citation>
    <scope>NUCLEOTIDE SEQUENCE [LARGE SCALE GENOMIC DNA]</scope>
    <source>
        <strain evidence="4">DSM 44918</strain>
    </source>
</reference>
<protein>
    <submittedName>
        <fullName evidence="3">DUF1918 domain-containing protein</fullName>
    </submittedName>
</protein>
<dbReference type="SUPFAM" id="SSF50118">
    <property type="entry name" value="Cell growth inhibitor/plasmid maintenance toxic component"/>
    <property type="match status" value="1"/>
</dbReference>
<keyword evidence="4" id="KW-1185">Reference proteome</keyword>
<dbReference type="InterPro" id="IPR015035">
    <property type="entry name" value="DUF1918"/>
</dbReference>
<sequence>MRAKTGDRMVTHGRTVGDTDRVAEVIEVLGENGEPPFRVRSADGHESVVSPGPDSEIRSGRGRLMGRG</sequence>
<dbReference type="Pfam" id="PF08940">
    <property type="entry name" value="DUF1918"/>
    <property type="match status" value="1"/>
</dbReference>
<dbReference type="EMBL" id="JAVREM010000140">
    <property type="protein sequence ID" value="MDT0323670.1"/>
    <property type="molecule type" value="Genomic_DNA"/>
</dbReference>
<gene>
    <name evidence="3" type="ORF">RNC47_35745</name>
</gene>
<proteinExistence type="predicted"/>
<comment type="caution">
    <text evidence="3">The sequence shown here is derived from an EMBL/GenBank/DDBJ whole genome shotgun (WGS) entry which is preliminary data.</text>
</comment>